<protein>
    <submittedName>
        <fullName evidence="1">Uncharacterized protein</fullName>
    </submittedName>
</protein>
<proteinExistence type="predicted"/>
<dbReference type="AlphaFoldDB" id="A0A0A9BSM8"/>
<reference evidence="1" key="2">
    <citation type="journal article" date="2015" name="Data Brief">
        <title>Shoot transcriptome of the giant reed, Arundo donax.</title>
        <authorList>
            <person name="Barrero R.A."/>
            <person name="Guerrero F.D."/>
            <person name="Moolhuijzen P."/>
            <person name="Goolsby J.A."/>
            <person name="Tidwell J."/>
            <person name="Bellgard S.E."/>
            <person name="Bellgard M.I."/>
        </authorList>
    </citation>
    <scope>NUCLEOTIDE SEQUENCE</scope>
    <source>
        <tissue evidence="1">Shoot tissue taken approximately 20 cm above the soil surface</tissue>
    </source>
</reference>
<dbReference type="EMBL" id="GBRH01233745">
    <property type="protein sequence ID" value="JAD64150.1"/>
    <property type="molecule type" value="Transcribed_RNA"/>
</dbReference>
<reference evidence="1" key="1">
    <citation type="submission" date="2014-09" db="EMBL/GenBank/DDBJ databases">
        <authorList>
            <person name="Magalhaes I.L.F."/>
            <person name="Oliveira U."/>
            <person name="Santos F.R."/>
            <person name="Vidigal T.H.D.A."/>
            <person name="Brescovit A.D."/>
            <person name="Santos A.J."/>
        </authorList>
    </citation>
    <scope>NUCLEOTIDE SEQUENCE</scope>
    <source>
        <tissue evidence="1">Shoot tissue taken approximately 20 cm above the soil surface</tissue>
    </source>
</reference>
<name>A0A0A9BSM8_ARUDO</name>
<evidence type="ECO:0000313" key="1">
    <source>
        <dbReference type="EMBL" id="JAD64150.1"/>
    </source>
</evidence>
<sequence length="37" mass="4165">MFKSNDILRKQTALKVLLILLNFCDNCTSALCCKSSE</sequence>
<organism evidence="1">
    <name type="scientific">Arundo donax</name>
    <name type="common">Giant reed</name>
    <name type="synonym">Donax arundinaceus</name>
    <dbReference type="NCBI Taxonomy" id="35708"/>
    <lineage>
        <taxon>Eukaryota</taxon>
        <taxon>Viridiplantae</taxon>
        <taxon>Streptophyta</taxon>
        <taxon>Embryophyta</taxon>
        <taxon>Tracheophyta</taxon>
        <taxon>Spermatophyta</taxon>
        <taxon>Magnoliopsida</taxon>
        <taxon>Liliopsida</taxon>
        <taxon>Poales</taxon>
        <taxon>Poaceae</taxon>
        <taxon>PACMAD clade</taxon>
        <taxon>Arundinoideae</taxon>
        <taxon>Arundineae</taxon>
        <taxon>Arundo</taxon>
    </lineage>
</organism>
<accession>A0A0A9BSM8</accession>